<evidence type="ECO:0000313" key="1">
    <source>
        <dbReference type="EMBL" id="VUC22727.1"/>
    </source>
</evidence>
<protein>
    <submittedName>
        <fullName evidence="1">Uncharacterized protein</fullName>
    </submittedName>
</protein>
<organism evidence="1 2">
    <name type="scientific">Bionectria ochroleuca</name>
    <name type="common">Gliocladium roseum</name>
    <dbReference type="NCBI Taxonomy" id="29856"/>
    <lineage>
        <taxon>Eukaryota</taxon>
        <taxon>Fungi</taxon>
        <taxon>Dikarya</taxon>
        <taxon>Ascomycota</taxon>
        <taxon>Pezizomycotina</taxon>
        <taxon>Sordariomycetes</taxon>
        <taxon>Hypocreomycetidae</taxon>
        <taxon>Hypocreales</taxon>
        <taxon>Bionectriaceae</taxon>
        <taxon>Clonostachys</taxon>
    </lineage>
</organism>
<keyword evidence="2" id="KW-1185">Reference proteome</keyword>
<sequence>MLMSASVPALTYLEGPEEHARGNVLNRLRRAQAGDTGRLGKRMESCHLELQRLLVKPTATQRRDGKQRVEKGAPGVRIARKGHAYQGISDV</sequence>
<name>A0ABY6TXR9_BIOOC</name>
<dbReference type="Proteomes" id="UP000766486">
    <property type="component" value="Unassembled WGS sequence"/>
</dbReference>
<gene>
    <name evidence="1" type="ORF">CLO192961_LOCUS93137</name>
</gene>
<dbReference type="EMBL" id="CABFNS010000679">
    <property type="protein sequence ID" value="VUC22727.1"/>
    <property type="molecule type" value="Genomic_DNA"/>
</dbReference>
<reference evidence="1 2" key="1">
    <citation type="submission" date="2019-06" db="EMBL/GenBank/DDBJ databases">
        <authorList>
            <person name="Broberg M."/>
        </authorList>
    </citation>
    <scope>NUCLEOTIDE SEQUENCE [LARGE SCALE GENOMIC DNA]</scope>
</reference>
<comment type="caution">
    <text evidence="1">The sequence shown here is derived from an EMBL/GenBank/DDBJ whole genome shotgun (WGS) entry which is preliminary data.</text>
</comment>
<evidence type="ECO:0000313" key="2">
    <source>
        <dbReference type="Proteomes" id="UP000766486"/>
    </source>
</evidence>
<accession>A0ABY6TXR9</accession>
<proteinExistence type="predicted"/>